<evidence type="ECO:0000256" key="4">
    <source>
        <dbReference type="ARBA" id="ARBA00048342"/>
    </source>
</evidence>
<dbReference type="AlphaFoldDB" id="A0A0D9W1V9"/>
<dbReference type="InterPro" id="IPR013785">
    <property type="entry name" value="Aldolase_TIM"/>
</dbReference>
<evidence type="ECO:0000313" key="9">
    <source>
        <dbReference type="EnsemblPlants" id="LPERR04G00480.1"/>
    </source>
</evidence>
<comment type="catalytic activity">
    <reaction evidence="3">
        <text>5,6-dihydrouridine(47) in tRNA + NAD(+) = uridine(47) in tRNA + NADH + H(+)</text>
        <dbReference type="Rhea" id="RHEA:53364"/>
        <dbReference type="Rhea" id="RHEA-COMP:13539"/>
        <dbReference type="Rhea" id="RHEA-COMP:13540"/>
        <dbReference type="ChEBI" id="CHEBI:15378"/>
        <dbReference type="ChEBI" id="CHEBI:57540"/>
        <dbReference type="ChEBI" id="CHEBI:57945"/>
        <dbReference type="ChEBI" id="CHEBI:65315"/>
        <dbReference type="ChEBI" id="CHEBI:74443"/>
        <dbReference type="EC" id="1.3.1.89"/>
    </reaction>
    <physiologicalReaction direction="right-to-left" evidence="3">
        <dbReference type="Rhea" id="RHEA:53366"/>
    </physiologicalReaction>
</comment>
<comment type="catalytic activity">
    <reaction evidence="5">
        <text>a 5,6-dihydrouridine in mRNA + NADP(+) = a uridine in mRNA + NADPH + H(+)</text>
        <dbReference type="Rhea" id="RHEA:69855"/>
        <dbReference type="Rhea" id="RHEA-COMP:14658"/>
        <dbReference type="Rhea" id="RHEA-COMP:17789"/>
        <dbReference type="ChEBI" id="CHEBI:15378"/>
        <dbReference type="ChEBI" id="CHEBI:57783"/>
        <dbReference type="ChEBI" id="CHEBI:58349"/>
        <dbReference type="ChEBI" id="CHEBI:65315"/>
        <dbReference type="ChEBI" id="CHEBI:74443"/>
    </reaction>
    <physiologicalReaction direction="right-to-left" evidence="5">
        <dbReference type="Rhea" id="RHEA:69857"/>
    </physiologicalReaction>
</comment>
<dbReference type="PANTHER" id="PTHR45846">
    <property type="entry name" value="TRNA-DIHYDROURIDINE(47) SYNTHASE [NAD(P)(+)]-LIKE"/>
    <property type="match status" value="1"/>
</dbReference>
<feature type="region of interest" description="Disordered" evidence="7">
    <location>
        <begin position="63"/>
        <end position="91"/>
    </location>
</feature>
<dbReference type="PANTHER" id="PTHR45846:SF1">
    <property type="entry name" value="TRNA-DIHYDROURIDINE(47) SYNTHASE [NAD(P)(+)]-LIKE"/>
    <property type="match status" value="1"/>
</dbReference>
<dbReference type="eggNOG" id="KOG2333">
    <property type="taxonomic scope" value="Eukaryota"/>
</dbReference>
<dbReference type="GO" id="GO:0003723">
    <property type="term" value="F:RNA binding"/>
    <property type="evidence" value="ECO:0007669"/>
    <property type="project" value="TreeGrafter"/>
</dbReference>
<dbReference type="EC" id="1.3.1.89" evidence="2"/>
<comment type="catalytic activity">
    <reaction evidence="6">
        <text>5,6-dihydrouridine(47) in tRNA + NADP(+) = uridine(47) in tRNA + NADPH + H(+)</text>
        <dbReference type="Rhea" id="RHEA:53360"/>
        <dbReference type="Rhea" id="RHEA-COMP:13539"/>
        <dbReference type="Rhea" id="RHEA-COMP:13540"/>
        <dbReference type="ChEBI" id="CHEBI:15378"/>
        <dbReference type="ChEBI" id="CHEBI:57783"/>
        <dbReference type="ChEBI" id="CHEBI:58349"/>
        <dbReference type="ChEBI" id="CHEBI:65315"/>
        <dbReference type="ChEBI" id="CHEBI:74443"/>
        <dbReference type="EC" id="1.3.1.89"/>
    </reaction>
    <physiologicalReaction direction="right-to-left" evidence="6">
        <dbReference type="Rhea" id="RHEA:53362"/>
    </physiologicalReaction>
</comment>
<evidence type="ECO:0000256" key="5">
    <source>
        <dbReference type="ARBA" id="ARBA00049447"/>
    </source>
</evidence>
<reference evidence="10" key="2">
    <citation type="submission" date="2013-12" db="EMBL/GenBank/DDBJ databases">
        <authorList>
            <person name="Yu Y."/>
            <person name="Lee S."/>
            <person name="de Baynast K."/>
            <person name="Wissotski M."/>
            <person name="Liu L."/>
            <person name="Talag J."/>
            <person name="Goicoechea J."/>
            <person name="Angelova A."/>
            <person name="Jetty R."/>
            <person name="Kudrna D."/>
            <person name="Golser W."/>
            <person name="Rivera L."/>
            <person name="Zhang J."/>
            <person name="Wing R."/>
        </authorList>
    </citation>
    <scope>NUCLEOTIDE SEQUENCE</scope>
</reference>
<dbReference type="Gramene" id="LPERR04G00480.1">
    <property type="protein sequence ID" value="LPERR04G00480.1"/>
    <property type="gene ID" value="LPERR04G00480"/>
</dbReference>
<dbReference type="HOGENOM" id="CLU_1257698_0_0_1"/>
<evidence type="ECO:0000256" key="3">
    <source>
        <dbReference type="ARBA" id="ARBA00048266"/>
    </source>
</evidence>
<feature type="compositionally biased region" description="Basic and acidic residues" evidence="7">
    <location>
        <begin position="73"/>
        <end position="91"/>
    </location>
</feature>
<keyword evidence="10" id="KW-1185">Reference proteome</keyword>
<dbReference type="GO" id="GO:0102265">
    <property type="term" value="F:tRNA-dihydrouridine47 synthase activity"/>
    <property type="evidence" value="ECO:0007669"/>
    <property type="project" value="UniProtKB-EC"/>
</dbReference>
<sequence>MKSKPNPANGDKKVNHDNPDENGDGKTETLCNPPVNVECDSTMCEEMDRSDGDSLMDVSIPCIQSRPTKKSKVQSDEIDKDGAGTLGNKEESKDLNLIKGLEEPSNNPSSCRTDLITAPRLREKKIIDFREKLYLAPLTTVGNLPFRRLCKTLGADVTCGEMAMCTNLLQGQASEWALLRRHSSEDLFGVQICGAFPDTVARTVELIRISKMLLGKVARG</sequence>
<comment type="similarity">
    <text evidence="1">Belongs to the Dus family. Dus3 subfamily.</text>
</comment>
<comment type="catalytic activity">
    <reaction evidence="4">
        <text>a 5,6-dihydrouridine in mRNA + NAD(+) = a uridine in mRNA + NADH + H(+)</text>
        <dbReference type="Rhea" id="RHEA:69851"/>
        <dbReference type="Rhea" id="RHEA-COMP:14658"/>
        <dbReference type="Rhea" id="RHEA-COMP:17789"/>
        <dbReference type="ChEBI" id="CHEBI:15378"/>
        <dbReference type="ChEBI" id="CHEBI:57540"/>
        <dbReference type="ChEBI" id="CHEBI:57945"/>
        <dbReference type="ChEBI" id="CHEBI:65315"/>
        <dbReference type="ChEBI" id="CHEBI:74443"/>
    </reaction>
    <physiologicalReaction direction="right-to-left" evidence="4">
        <dbReference type="Rhea" id="RHEA:69853"/>
    </physiologicalReaction>
</comment>
<reference evidence="9" key="3">
    <citation type="submission" date="2015-04" db="UniProtKB">
        <authorList>
            <consortium name="EnsemblPlants"/>
        </authorList>
    </citation>
    <scope>IDENTIFICATION</scope>
</reference>
<reference evidence="9 10" key="1">
    <citation type="submission" date="2012-08" db="EMBL/GenBank/DDBJ databases">
        <title>Oryza genome evolution.</title>
        <authorList>
            <person name="Wing R.A."/>
        </authorList>
    </citation>
    <scope>NUCLEOTIDE SEQUENCE</scope>
</reference>
<evidence type="ECO:0000256" key="7">
    <source>
        <dbReference type="SAM" id="MobiDB-lite"/>
    </source>
</evidence>
<evidence type="ECO:0000256" key="1">
    <source>
        <dbReference type="ARBA" id="ARBA00005451"/>
    </source>
</evidence>
<name>A0A0D9W1V9_9ORYZ</name>
<dbReference type="Pfam" id="PF01207">
    <property type="entry name" value="Dus"/>
    <property type="match status" value="1"/>
</dbReference>
<dbReference type="Proteomes" id="UP000032180">
    <property type="component" value="Chromosome 4"/>
</dbReference>
<accession>A0A0D9W1V9</accession>
<dbReference type="SUPFAM" id="SSF51395">
    <property type="entry name" value="FMN-linked oxidoreductases"/>
    <property type="match status" value="1"/>
</dbReference>
<evidence type="ECO:0000313" key="10">
    <source>
        <dbReference type="Proteomes" id="UP000032180"/>
    </source>
</evidence>
<organism evidence="9 10">
    <name type="scientific">Leersia perrieri</name>
    <dbReference type="NCBI Taxonomy" id="77586"/>
    <lineage>
        <taxon>Eukaryota</taxon>
        <taxon>Viridiplantae</taxon>
        <taxon>Streptophyta</taxon>
        <taxon>Embryophyta</taxon>
        <taxon>Tracheophyta</taxon>
        <taxon>Spermatophyta</taxon>
        <taxon>Magnoliopsida</taxon>
        <taxon>Liliopsida</taxon>
        <taxon>Poales</taxon>
        <taxon>Poaceae</taxon>
        <taxon>BOP clade</taxon>
        <taxon>Oryzoideae</taxon>
        <taxon>Oryzeae</taxon>
        <taxon>Oryzinae</taxon>
        <taxon>Leersia</taxon>
    </lineage>
</organism>
<feature type="compositionally biased region" description="Basic and acidic residues" evidence="7">
    <location>
        <begin position="10"/>
        <end position="27"/>
    </location>
</feature>
<evidence type="ECO:0000259" key="8">
    <source>
        <dbReference type="Pfam" id="PF01207"/>
    </source>
</evidence>
<protein>
    <recommendedName>
        <fullName evidence="2">tRNA-dihydrouridine(47) synthase [NAD(P)(+)]</fullName>
        <ecNumber evidence="2">1.3.1.89</ecNumber>
    </recommendedName>
</protein>
<feature type="region of interest" description="Disordered" evidence="7">
    <location>
        <begin position="1"/>
        <end position="35"/>
    </location>
</feature>
<evidence type="ECO:0000256" key="2">
    <source>
        <dbReference type="ARBA" id="ARBA00012376"/>
    </source>
</evidence>
<dbReference type="STRING" id="77586.A0A0D9W1V9"/>
<proteinExistence type="inferred from homology"/>
<evidence type="ECO:0000256" key="6">
    <source>
        <dbReference type="ARBA" id="ARBA00049513"/>
    </source>
</evidence>
<dbReference type="EnsemblPlants" id="LPERR04G00480.1">
    <property type="protein sequence ID" value="LPERR04G00480.1"/>
    <property type="gene ID" value="LPERR04G00480"/>
</dbReference>
<dbReference type="InterPro" id="IPR035587">
    <property type="entry name" value="DUS-like_FMN-bd"/>
</dbReference>
<feature type="domain" description="DUS-like FMN-binding" evidence="8">
    <location>
        <begin position="135"/>
        <end position="206"/>
    </location>
</feature>
<dbReference type="Gene3D" id="3.20.20.70">
    <property type="entry name" value="Aldolase class I"/>
    <property type="match status" value="1"/>
</dbReference>